<dbReference type="NCBIfam" id="TIGR01760">
    <property type="entry name" value="tape_meas_TP901"/>
    <property type="match status" value="1"/>
</dbReference>
<dbReference type="HOGENOM" id="CLU_244397_0_0_11"/>
<keyword evidence="3" id="KW-0812">Transmembrane</keyword>
<name>U3GTA7_9CORY</name>
<protein>
    <submittedName>
        <fullName evidence="4">Uncharacterized protein</fullName>
    </submittedName>
</protein>
<organism evidence="4 5">
    <name type="scientific">Corynebacterium argentoratense DSM 44202</name>
    <dbReference type="NCBI Taxonomy" id="1348662"/>
    <lineage>
        <taxon>Bacteria</taxon>
        <taxon>Bacillati</taxon>
        <taxon>Actinomycetota</taxon>
        <taxon>Actinomycetes</taxon>
        <taxon>Mycobacteriales</taxon>
        <taxon>Corynebacteriaceae</taxon>
        <taxon>Corynebacterium</taxon>
    </lineage>
</organism>
<dbReference type="PATRIC" id="fig|1348662.3.peg.517"/>
<reference evidence="4 5" key="1">
    <citation type="journal article" date="2013" name="Genome Announc.">
        <title>Whole-Genome Sequence of the Clinical Strain Corynebacterium argentoratense DSM 44202, Isolated from a Human Throat Specimen.</title>
        <authorList>
            <person name="Bomholt C."/>
            <person name="Glaub A."/>
            <person name="Gravermann K."/>
            <person name="Albersmeier A."/>
            <person name="Brinkrolf K."/>
            <person name="Ruckert C."/>
            <person name="Tauch A."/>
        </authorList>
    </citation>
    <scope>NUCLEOTIDE SEQUENCE [LARGE SCALE GENOMIC DNA]</scope>
    <source>
        <strain evidence="4">DSM 44202</strain>
    </source>
</reference>
<evidence type="ECO:0000256" key="2">
    <source>
        <dbReference type="SAM" id="MobiDB-lite"/>
    </source>
</evidence>
<feature type="coiled-coil region" evidence="1">
    <location>
        <begin position="93"/>
        <end position="134"/>
    </location>
</feature>
<dbReference type="InterPro" id="IPR010090">
    <property type="entry name" value="Phage_tape_meas"/>
</dbReference>
<feature type="region of interest" description="Disordered" evidence="2">
    <location>
        <begin position="1517"/>
        <end position="1552"/>
    </location>
</feature>
<feature type="compositionally biased region" description="Polar residues" evidence="2">
    <location>
        <begin position="1537"/>
        <end position="1546"/>
    </location>
</feature>
<evidence type="ECO:0000313" key="5">
    <source>
        <dbReference type="Proteomes" id="UP000016943"/>
    </source>
</evidence>
<gene>
    <name evidence="4" type="ORF">CARG_02640</name>
</gene>
<keyword evidence="3" id="KW-0472">Membrane</keyword>
<accession>U3GTA7</accession>
<dbReference type="SUPFAM" id="SSF53955">
    <property type="entry name" value="Lysozyme-like"/>
    <property type="match status" value="1"/>
</dbReference>
<evidence type="ECO:0000256" key="1">
    <source>
        <dbReference type="SAM" id="Coils"/>
    </source>
</evidence>
<keyword evidence="1" id="KW-0175">Coiled coil</keyword>
<dbReference type="Gene3D" id="1.10.530.10">
    <property type="match status" value="1"/>
</dbReference>
<feature type="transmembrane region" description="Helical" evidence="3">
    <location>
        <begin position="547"/>
        <end position="570"/>
    </location>
</feature>
<dbReference type="STRING" id="1348662.CARG_02640"/>
<keyword evidence="3" id="KW-1133">Transmembrane helix</keyword>
<dbReference type="KEGG" id="caz:CARG_02640"/>
<evidence type="ECO:0000313" key="4">
    <source>
        <dbReference type="EMBL" id="AGU14685.1"/>
    </source>
</evidence>
<dbReference type="Proteomes" id="UP000016943">
    <property type="component" value="Chromosome"/>
</dbReference>
<evidence type="ECO:0000256" key="3">
    <source>
        <dbReference type="SAM" id="Phobius"/>
    </source>
</evidence>
<dbReference type="EMBL" id="CP006365">
    <property type="protein sequence ID" value="AGU14685.1"/>
    <property type="molecule type" value="Genomic_DNA"/>
</dbReference>
<dbReference type="InterPro" id="IPR023346">
    <property type="entry name" value="Lysozyme-like_dom_sf"/>
</dbReference>
<sequence length="1598" mass="167936">MGMDSVFIPILPAFDKFFDETNKNLKKAGDDGGKVMAQSLADGIRRAESDVKRASEAIGRAKDRAAEKADKLKVAELQYQEVLDKGDAKASQIAAAEAKVAKARRDVESADKSVEKAVKNLANSEENLIKVNNQTADSFQATEKRAGLLDGKLGGLAKSAGAFIGGFAAFSTIKTLVVDVGGAFDGAFDAIRIGTGATGSDLEALKDSMRNVAGVTPDVADGIEGIGTTLADLNTRLGLTGKPLETITSQLAELKNMGMETDVNTLSAAFKAFGVEAEAMPGALDDLFRASQATGLSIDELAGAALKGAPQLKEFGFNLGDATALVGRLDKAGVNSQQVIGAMAKAMGAFAKEGRAPKEALAETVAQMQEFIDTGDRAGAIDLASRLFGVKGAGQVIQALQDGALAIDDLAGSIGATGDTILDVAAETADFPEQWALFKQQAMLAVEPIASQIFGLLAPALELVAGQLGPLVSKIQEAVDWGKQHRDLMTVLSGAALGVASAFVAVQTAQAGLFVVGKLKAVVALYKAWRAGTLLQTVAQMGLNTALLANPIGLIVLAIGAVVGALAIFFTKTETGRKLLDSLKGQIGAFWETLKGWGSGIAGWAKGIWGGISDSFGKAWEFIKDFGGAVADVFSIFTKGDYTGGLAAFGFEEDSGLVNYLLTIRDAFLNTWEIAKGVFGFLWGAFKGVLQVVQPFGEALVWIIRQGLLFQKFLVSGMFDIAKLAIDGFVSAFVSIRDFIMPIWDWFSGVLVAGWNAAVEGMRVVFEPVANAIVTAWNWIRDGATAVWDWIREGVLWAWNREVEGWSIAFNIAKDFILGVWETLKNALLAGWQWIDANVFTSLRVGLDVIKNAFGVAVDGITAMWDNIRAAAAKPIKFVIQSVFNDGIVSAWNKVADWVGLDKVQPYEPAWLGAFADGGVLPGYTPGRDPYTFVEPRSGLKIGLSGGEAIMRPEWVKAVGGVAAVDAMNKTAASSGVSGVRKQLGEGAAFANGGVVGDLDKRVASLFGKLKGEHGKPYQYGGVGNPSWDCSGLWSGIVQDLNGGNLRGGRIFNTESNFGNFGFVPGLGGRVTIGVLSGKGGGANGHMAGTIDGVNIESSGDNGVQIGGRARGSDHPLFNHAYTLKEFLGKFISGGAGGGGGFFDIRAHVRNIAEAVLRPIMDAIPQFNGTLGYVPKAFAGKLKDAVLNFISDHAGSFNGGAGVSGNAETWREMAMAAMRRNGFNADDPRQVDTMIRQIQSESGGIPNRNQEIVDVNGTGAAAGQGLLQIIPSTFAAYRDPSLPNDRTDPWANMNAALRYYRARYGDDLTTMWGHGHGYDSGGWLKPTPGGFGSYFNHTGKPEAVLTDGQWARVSGLVSSVDALVAELPRILQGGPRAWNETAAHLQYLVDTGDYLGNEWFSESSPLAKAALAAHNYFKSFGNPGQFGRPDQWAAHFGGMAAAGVANDVLGLFGLDGIIGGSLKQSFVDLVNAGADTASAQTGYPVGHIHTGSLQPVAVLDDNGLVVGEASRAVGVEASSGSNTTVTDKDGVEKTPVVDSSSSTTKLEISLDPDGSYTGKQVEELLKGLNEKVRGLDVEVKGLKKGQEATVTSGLSILV</sequence>
<proteinExistence type="predicted"/>
<dbReference type="eggNOG" id="COG3953">
    <property type="taxonomic scope" value="Bacteria"/>
</dbReference>
<dbReference type="eggNOG" id="COG5412">
    <property type="taxonomic scope" value="Bacteria"/>
</dbReference>
<dbReference type="OrthoDB" id="177147at2"/>
<keyword evidence="5" id="KW-1185">Reference proteome</keyword>
<dbReference type="eggNOG" id="COG5280">
    <property type="taxonomic scope" value="Bacteria"/>
</dbReference>